<accession>A0AAV6IQ37</accession>
<evidence type="ECO:0000256" key="3">
    <source>
        <dbReference type="PROSITE-ProRule" id="PRU00708"/>
    </source>
</evidence>
<sequence length="89" mass="9894">MTDEALKVLYLLEDTGCSPSLITYAIVIDGLSKEGCMEKAMGVYGHMKESGIMPDVVTHRCLLLYGFLGEDLVEEAVEILKEMVKRKHS</sequence>
<keyword evidence="2" id="KW-0677">Repeat</keyword>
<evidence type="ECO:0000256" key="1">
    <source>
        <dbReference type="ARBA" id="ARBA00007626"/>
    </source>
</evidence>
<evidence type="ECO:0000313" key="4">
    <source>
        <dbReference type="EMBL" id="KAG5530433.1"/>
    </source>
</evidence>
<evidence type="ECO:0008006" key="6">
    <source>
        <dbReference type="Google" id="ProtNLM"/>
    </source>
</evidence>
<dbReference type="InterPro" id="IPR002885">
    <property type="entry name" value="PPR_rpt"/>
</dbReference>
<dbReference type="AlphaFoldDB" id="A0AAV6IQ37"/>
<evidence type="ECO:0000256" key="2">
    <source>
        <dbReference type="ARBA" id="ARBA00022737"/>
    </source>
</evidence>
<proteinExistence type="inferred from homology"/>
<name>A0AAV6IQ37_9ERIC</name>
<comment type="similarity">
    <text evidence="1">Belongs to the PPR family. P subfamily.</text>
</comment>
<protein>
    <recommendedName>
        <fullName evidence="6">Pentatricopeptide repeat-containing protein</fullName>
    </recommendedName>
</protein>
<dbReference type="InterPro" id="IPR011990">
    <property type="entry name" value="TPR-like_helical_dom_sf"/>
</dbReference>
<gene>
    <name evidence="4" type="ORF">RHGRI_025400</name>
</gene>
<dbReference type="Gene3D" id="1.25.40.10">
    <property type="entry name" value="Tetratricopeptide repeat domain"/>
    <property type="match status" value="1"/>
</dbReference>
<keyword evidence="5" id="KW-1185">Reference proteome</keyword>
<dbReference type="Proteomes" id="UP000823749">
    <property type="component" value="Chromosome 9"/>
</dbReference>
<feature type="repeat" description="PPR" evidence="3">
    <location>
        <begin position="20"/>
        <end position="54"/>
    </location>
</feature>
<dbReference type="NCBIfam" id="TIGR00756">
    <property type="entry name" value="PPR"/>
    <property type="match status" value="1"/>
</dbReference>
<reference evidence="4" key="1">
    <citation type="submission" date="2020-08" db="EMBL/GenBank/DDBJ databases">
        <title>Plant Genome Project.</title>
        <authorList>
            <person name="Zhang R.-G."/>
        </authorList>
    </citation>
    <scope>NUCLEOTIDE SEQUENCE</scope>
    <source>
        <strain evidence="4">WSP0</strain>
        <tissue evidence="4">Leaf</tissue>
    </source>
</reference>
<evidence type="ECO:0000313" key="5">
    <source>
        <dbReference type="Proteomes" id="UP000823749"/>
    </source>
</evidence>
<comment type="caution">
    <text evidence="4">The sequence shown here is derived from an EMBL/GenBank/DDBJ whole genome shotgun (WGS) entry which is preliminary data.</text>
</comment>
<dbReference type="PROSITE" id="PS51375">
    <property type="entry name" value="PPR"/>
    <property type="match status" value="1"/>
</dbReference>
<dbReference type="EMBL" id="JACTNZ010000009">
    <property type="protein sequence ID" value="KAG5530433.1"/>
    <property type="molecule type" value="Genomic_DNA"/>
</dbReference>
<dbReference type="PANTHER" id="PTHR47941">
    <property type="entry name" value="PENTATRICOPEPTIDE REPEAT-CONTAINING PROTEIN 3, MITOCHONDRIAL"/>
    <property type="match status" value="1"/>
</dbReference>
<dbReference type="Pfam" id="PF13041">
    <property type="entry name" value="PPR_2"/>
    <property type="match status" value="1"/>
</dbReference>
<organism evidence="4 5">
    <name type="scientific">Rhododendron griersonianum</name>
    <dbReference type="NCBI Taxonomy" id="479676"/>
    <lineage>
        <taxon>Eukaryota</taxon>
        <taxon>Viridiplantae</taxon>
        <taxon>Streptophyta</taxon>
        <taxon>Embryophyta</taxon>
        <taxon>Tracheophyta</taxon>
        <taxon>Spermatophyta</taxon>
        <taxon>Magnoliopsida</taxon>
        <taxon>eudicotyledons</taxon>
        <taxon>Gunneridae</taxon>
        <taxon>Pentapetalae</taxon>
        <taxon>asterids</taxon>
        <taxon>Ericales</taxon>
        <taxon>Ericaceae</taxon>
        <taxon>Ericoideae</taxon>
        <taxon>Rhodoreae</taxon>
        <taxon>Rhododendron</taxon>
    </lineage>
</organism>